<evidence type="ECO:0000259" key="3">
    <source>
        <dbReference type="PROSITE" id="PS51987"/>
    </source>
</evidence>
<dbReference type="PANTHER" id="PTHR43407:SF1">
    <property type="entry name" value="LENGSIN"/>
    <property type="match status" value="1"/>
</dbReference>
<dbReference type="PANTHER" id="PTHR43407">
    <property type="entry name" value="GLUTAMINE SYNTHETASE"/>
    <property type="match status" value="1"/>
</dbReference>
<dbReference type="SUPFAM" id="SSF54368">
    <property type="entry name" value="Glutamine synthetase, N-terminal domain"/>
    <property type="match status" value="1"/>
</dbReference>
<dbReference type="Gene3D" id="3.10.20.70">
    <property type="entry name" value="Glutamine synthetase, N-terminal domain"/>
    <property type="match status" value="1"/>
</dbReference>
<dbReference type="GO" id="GO:0005737">
    <property type="term" value="C:cytoplasm"/>
    <property type="evidence" value="ECO:0007669"/>
    <property type="project" value="TreeGrafter"/>
</dbReference>
<dbReference type="EMBL" id="BARU01015100">
    <property type="protein sequence ID" value="GAH40245.1"/>
    <property type="molecule type" value="Genomic_DNA"/>
</dbReference>
<dbReference type="AlphaFoldDB" id="X1G5Y3"/>
<feature type="domain" description="GS beta-grasp" evidence="2">
    <location>
        <begin position="1"/>
        <end position="69"/>
    </location>
</feature>
<name>X1G5Y3_9ZZZZ</name>
<protein>
    <recommendedName>
        <fullName evidence="5">GS beta-grasp domain-containing protein</fullName>
    </recommendedName>
</protein>
<dbReference type="Pfam" id="PF00120">
    <property type="entry name" value="Gln-synt_C"/>
    <property type="match status" value="1"/>
</dbReference>
<dbReference type="GO" id="GO:0004356">
    <property type="term" value="F:glutamine synthetase activity"/>
    <property type="evidence" value="ECO:0007669"/>
    <property type="project" value="InterPro"/>
</dbReference>
<comment type="caution">
    <text evidence="4">The sequence shown here is derived from an EMBL/GenBank/DDBJ whole genome shotgun (WGS) entry which is preliminary data.</text>
</comment>
<dbReference type="InterPro" id="IPR008146">
    <property type="entry name" value="Gln_synth_cat_dom"/>
</dbReference>
<dbReference type="InterPro" id="IPR014746">
    <property type="entry name" value="Gln_synth/guanido_kin_cat_dom"/>
</dbReference>
<dbReference type="InterPro" id="IPR008147">
    <property type="entry name" value="Gln_synt_N"/>
</dbReference>
<gene>
    <name evidence="4" type="ORF">S03H2_26208</name>
</gene>
<dbReference type="SUPFAM" id="SSF55931">
    <property type="entry name" value="Glutamine synthetase/guanido kinase"/>
    <property type="match status" value="1"/>
</dbReference>
<feature type="non-terminal residue" evidence="4">
    <location>
        <position position="1"/>
    </location>
</feature>
<organism evidence="4">
    <name type="scientific">marine sediment metagenome</name>
    <dbReference type="NCBI Taxonomy" id="412755"/>
    <lineage>
        <taxon>unclassified sequences</taxon>
        <taxon>metagenomes</taxon>
        <taxon>ecological metagenomes</taxon>
    </lineage>
</organism>
<dbReference type="GO" id="GO:0019740">
    <property type="term" value="P:nitrogen utilization"/>
    <property type="evidence" value="ECO:0007669"/>
    <property type="project" value="TreeGrafter"/>
</dbReference>
<dbReference type="GO" id="GO:0006542">
    <property type="term" value="P:glutamine biosynthetic process"/>
    <property type="evidence" value="ECO:0007669"/>
    <property type="project" value="InterPro"/>
</dbReference>
<dbReference type="Gene3D" id="3.30.590.10">
    <property type="entry name" value="Glutamine synthetase/guanido kinase, catalytic domain"/>
    <property type="match status" value="1"/>
</dbReference>
<accession>X1G5Y3</accession>
<comment type="similarity">
    <text evidence="1">Belongs to the glutamine synthetase family.</text>
</comment>
<feature type="non-terminal residue" evidence="4">
    <location>
        <position position="121"/>
    </location>
</feature>
<dbReference type="PROSITE" id="PS51986">
    <property type="entry name" value="GS_BETA_GRASP"/>
    <property type="match status" value="1"/>
</dbReference>
<evidence type="ECO:0008006" key="5">
    <source>
        <dbReference type="Google" id="ProtNLM"/>
    </source>
</evidence>
<reference evidence="4" key="1">
    <citation type="journal article" date="2014" name="Front. Microbiol.">
        <title>High frequency of phylogenetically diverse reductive dehalogenase-homologous genes in deep subseafloor sedimentary metagenomes.</title>
        <authorList>
            <person name="Kawai M."/>
            <person name="Futagami T."/>
            <person name="Toyoda A."/>
            <person name="Takaki Y."/>
            <person name="Nishi S."/>
            <person name="Hori S."/>
            <person name="Arai W."/>
            <person name="Tsubouchi T."/>
            <person name="Morono Y."/>
            <person name="Uchiyama I."/>
            <person name="Ito T."/>
            <person name="Fujiyama A."/>
            <person name="Inagaki F."/>
            <person name="Takami H."/>
        </authorList>
    </citation>
    <scope>NUCLEOTIDE SEQUENCE</scope>
    <source>
        <strain evidence="4">Expedition CK06-06</strain>
    </source>
</reference>
<dbReference type="Pfam" id="PF03951">
    <property type="entry name" value="Gln-synt_N"/>
    <property type="match status" value="1"/>
</dbReference>
<dbReference type="GO" id="GO:0016020">
    <property type="term" value="C:membrane"/>
    <property type="evidence" value="ECO:0007669"/>
    <property type="project" value="TreeGrafter"/>
</dbReference>
<dbReference type="PROSITE" id="PS51987">
    <property type="entry name" value="GS_CATALYTIC"/>
    <property type="match status" value="1"/>
</dbReference>
<evidence type="ECO:0000256" key="1">
    <source>
        <dbReference type="ARBA" id="ARBA00009897"/>
    </source>
</evidence>
<sequence>GHLRTMDAPVHLLESAMKSGLGLDGSSIPGFSPINRSDLILKPDPSTFALLPWTEHVARIVCDICTTSGDPFGADPRSALKRVVRQAAEKGFEMFAGPEMEFYLVRQGENCYIPIDQGTYT</sequence>
<feature type="domain" description="GS catalytic" evidence="3">
    <location>
        <begin position="76"/>
        <end position="121"/>
    </location>
</feature>
<proteinExistence type="inferred from homology"/>
<evidence type="ECO:0000313" key="4">
    <source>
        <dbReference type="EMBL" id="GAH40245.1"/>
    </source>
</evidence>
<evidence type="ECO:0000259" key="2">
    <source>
        <dbReference type="PROSITE" id="PS51986"/>
    </source>
</evidence>
<dbReference type="InterPro" id="IPR036651">
    <property type="entry name" value="Gln_synt_N_sf"/>
</dbReference>